<keyword evidence="9" id="KW-1133">Transmembrane helix</keyword>
<keyword evidence="4 12" id="KW-0808">Transferase</keyword>
<keyword evidence="6" id="KW-0812">Transmembrane</keyword>
<evidence type="ECO:0000256" key="2">
    <source>
        <dbReference type="ARBA" id="ARBA00022516"/>
    </source>
</evidence>
<keyword evidence="11" id="KW-0472">Membrane</keyword>
<evidence type="ECO:0000256" key="12">
    <source>
        <dbReference type="PROSITE-ProRule" id="PRU01022"/>
    </source>
</evidence>
<dbReference type="InterPro" id="IPR013216">
    <property type="entry name" value="Methyltransf_11"/>
</dbReference>
<keyword evidence="7" id="KW-0256">Endoplasmic reticulum</keyword>
<dbReference type="Pfam" id="PF08241">
    <property type="entry name" value="Methyltransf_11"/>
    <property type="match status" value="1"/>
</dbReference>
<dbReference type="GO" id="GO:0032259">
    <property type="term" value="P:methylation"/>
    <property type="evidence" value="ECO:0007669"/>
    <property type="project" value="UniProtKB-KW"/>
</dbReference>
<keyword evidence="2" id="KW-0444">Lipid biosynthesis</keyword>
<evidence type="ECO:0000256" key="8">
    <source>
        <dbReference type="ARBA" id="ARBA00022848"/>
    </source>
</evidence>
<dbReference type="PANTHER" id="PTHR44742:SF2">
    <property type="entry name" value="24-METHYLENESTEROL C-METHYLTRANSFERASE 2"/>
    <property type="match status" value="1"/>
</dbReference>
<keyword evidence="8" id="KW-0492">Microsome</keyword>
<evidence type="ECO:0000256" key="6">
    <source>
        <dbReference type="ARBA" id="ARBA00022692"/>
    </source>
</evidence>
<evidence type="ECO:0000256" key="3">
    <source>
        <dbReference type="ARBA" id="ARBA00022603"/>
    </source>
</evidence>
<dbReference type="Proteomes" id="UP000232323">
    <property type="component" value="Unassembled WGS sequence"/>
</dbReference>
<protein>
    <recommendedName>
        <fullName evidence="13">Methyltransferase</fullName>
        <ecNumber evidence="13">2.1.1.-</ecNumber>
    </recommendedName>
</protein>
<dbReference type="PANTHER" id="PTHR44742">
    <property type="match status" value="1"/>
</dbReference>
<accession>A0A250X1Y7</accession>
<proteinExistence type="inferred from homology"/>
<evidence type="ECO:0000313" key="16">
    <source>
        <dbReference type="Proteomes" id="UP000232323"/>
    </source>
</evidence>
<keyword evidence="10" id="KW-0443">Lipid metabolism</keyword>
<keyword evidence="3 12" id="KW-0489">Methyltransferase</keyword>
<dbReference type="InterPro" id="IPR030384">
    <property type="entry name" value="MeTrfase_SMT"/>
</dbReference>
<keyword evidence="5 12" id="KW-0949">S-adenosyl-L-methionine</keyword>
<dbReference type="Pfam" id="PF08498">
    <property type="entry name" value="Sterol_MT_C"/>
    <property type="match status" value="1"/>
</dbReference>
<evidence type="ECO:0000256" key="10">
    <source>
        <dbReference type="ARBA" id="ARBA00023098"/>
    </source>
</evidence>
<gene>
    <name evidence="15" type="ORF">CEUSTIGMA_g4396.t1</name>
</gene>
<feature type="domain" description="SAM-dependent methyltransferase Erg6/SMT-type" evidence="14">
    <location>
        <begin position="102"/>
        <end position="381"/>
    </location>
</feature>
<dbReference type="Gene3D" id="3.40.50.150">
    <property type="entry name" value="Vaccinia Virus protein VP39"/>
    <property type="match status" value="1"/>
</dbReference>
<evidence type="ECO:0000313" key="15">
    <source>
        <dbReference type="EMBL" id="GAX76949.1"/>
    </source>
</evidence>
<dbReference type="EC" id="2.1.1.-" evidence="13"/>
<evidence type="ECO:0000259" key="14">
    <source>
        <dbReference type="PROSITE" id="PS51685"/>
    </source>
</evidence>
<reference evidence="15 16" key="1">
    <citation type="submission" date="2017-08" db="EMBL/GenBank/DDBJ databases">
        <title>Acidophilic green algal genome provides insights into adaptation to an acidic environment.</title>
        <authorList>
            <person name="Hirooka S."/>
            <person name="Hirose Y."/>
            <person name="Kanesaki Y."/>
            <person name="Higuchi S."/>
            <person name="Fujiwara T."/>
            <person name="Onuma R."/>
            <person name="Era A."/>
            <person name="Ohbayashi R."/>
            <person name="Uzuka A."/>
            <person name="Nozaki H."/>
            <person name="Yoshikawa H."/>
            <person name="Miyagishima S.Y."/>
        </authorList>
    </citation>
    <scope>NUCLEOTIDE SEQUENCE [LARGE SCALE GENOMIC DNA]</scope>
    <source>
        <strain evidence="15 16">NIES-2499</strain>
    </source>
</reference>
<name>A0A250X1Y7_9CHLO</name>
<evidence type="ECO:0000256" key="11">
    <source>
        <dbReference type="ARBA" id="ARBA00023136"/>
    </source>
</evidence>
<dbReference type="GO" id="GO:0008757">
    <property type="term" value="F:S-adenosylmethionine-dependent methyltransferase activity"/>
    <property type="evidence" value="ECO:0007669"/>
    <property type="project" value="InterPro"/>
</dbReference>
<dbReference type="PROSITE" id="PS51685">
    <property type="entry name" value="SAM_MT_ERG6_SMT"/>
    <property type="match status" value="1"/>
</dbReference>
<evidence type="ECO:0000256" key="4">
    <source>
        <dbReference type="ARBA" id="ARBA00022679"/>
    </source>
</evidence>
<evidence type="ECO:0000256" key="5">
    <source>
        <dbReference type="ARBA" id="ARBA00022691"/>
    </source>
</evidence>
<dbReference type="AlphaFoldDB" id="A0A250X1Y7"/>
<comment type="subcellular location">
    <subcellularLocation>
        <location evidence="1">Microsome membrane</location>
        <topology evidence="1">Single-pass membrane protein</topology>
    </subcellularLocation>
</comment>
<evidence type="ECO:0000256" key="1">
    <source>
        <dbReference type="ARBA" id="ARBA00004111"/>
    </source>
</evidence>
<organism evidence="15 16">
    <name type="scientific">Chlamydomonas eustigma</name>
    <dbReference type="NCBI Taxonomy" id="1157962"/>
    <lineage>
        <taxon>Eukaryota</taxon>
        <taxon>Viridiplantae</taxon>
        <taxon>Chlorophyta</taxon>
        <taxon>core chlorophytes</taxon>
        <taxon>Chlorophyceae</taxon>
        <taxon>CS clade</taxon>
        <taxon>Chlamydomonadales</taxon>
        <taxon>Chlamydomonadaceae</taxon>
        <taxon>Chlamydomonas</taxon>
    </lineage>
</organism>
<evidence type="ECO:0000256" key="13">
    <source>
        <dbReference type="RuleBase" id="RU362025"/>
    </source>
</evidence>
<dbReference type="CDD" id="cd02440">
    <property type="entry name" value="AdoMet_MTases"/>
    <property type="match status" value="1"/>
</dbReference>
<dbReference type="InterPro" id="IPR029063">
    <property type="entry name" value="SAM-dependent_MTases_sf"/>
</dbReference>
<dbReference type="OrthoDB" id="4310724at2759"/>
<dbReference type="EMBL" id="BEGY01000021">
    <property type="protein sequence ID" value="GAX76949.1"/>
    <property type="molecule type" value="Genomic_DNA"/>
</dbReference>
<comment type="similarity">
    <text evidence="12 13">Belongs to the class I-like SAM-binding methyltransferase superfamily. Erg6/SMT family.</text>
</comment>
<dbReference type="InterPro" id="IPR013705">
    <property type="entry name" value="Sterol_MeTrfase_C"/>
</dbReference>
<dbReference type="GO" id="GO:0006694">
    <property type="term" value="P:steroid biosynthetic process"/>
    <property type="evidence" value="ECO:0007669"/>
    <property type="project" value="InterPro"/>
</dbReference>
<keyword evidence="16" id="KW-1185">Reference proteome</keyword>
<sequence length="385" mass="42380">MKLPEALEEAFNTAASTYDKLTTPQKYAVGIAGGLVSIRLMSSLISFSSDYKRKPTSFDLSGGSIESSKVKAEFDAYNDAYGKDPAQGIKDRSKTAQLVDVFYSLVTDFYEWGWGQSFHFSPKLPAKDWKQSEVAHESRIAAVLGLKPGMKCLDCGCGVGGPLRTIASVSGAHVTGITINEYQVSRARYHNEKQGVAPLATIVRGDFLNMPFQPNTFDAAYAIEATCHAPKLEDVYGQIYKVLKPGALFVTYEWVATDKFNPNNPEHVRIIDEINYGNGLPEMRTRKEAEAAGLNTGFELVTSLDLATSSAVTGPWYNRLWLVLKTVWINKSIVNTMHLLGLMPNGMKAVHDMLVYVAKSLVRGGETGIFSPMHMLVFRKPSNAK</sequence>
<comment type="caution">
    <text evidence="15">The sequence shown here is derived from an EMBL/GenBank/DDBJ whole genome shotgun (WGS) entry which is preliminary data.</text>
</comment>
<dbReference type="SUPFAM" id="SSF53335">
    <property type="entry name" value="S-adenosyl-L-methionine-dependent methyltransferases"/>
    <property type="match status" value="1"/>
</dbReference>
<evidence type="ECO:0000256" key="7">
    <source>
        <dbReference type="ARBA" id="ARBA00022824"/>
    </source>
</evidence>
<dbReference type="STRING" id="1157962.A0A250X1Y7"/>
<evidence type="ECO:0000256" key="9">
    <source>
        <dbReference type="ARBA" id="ARBA00022989"/>
    </source>
</evidence>